<dbReference type="Proteomes" id="UP000199515">
    <property type="component" value="Unassembled WGS sequence"/>
</dbReference>
<reference evidence="1 2" key="1">
    <citation type="submission" date="2016-10" db="EMBL/GenBank/DDBJ databases">
        <authorList>
            <person name="de Groot N.N."/>
        </authorList>
    </citation>
    <scope>NUCLEOTIDE SEQUENCE [LARGE SCALE GENOMIC DNA]</scope>
    <source>
        <strain evidence="1 2">CPCC 202699</strain>
    </source>
</reference>
<sequence>MMMPMTDTIRLAVTPTDVGDFQVEVYVNDVEMTAEGAGLGMDPFDVLIPVNRLATEGTVPIARCTCGNYGCGVTDVAITREDGRVHWEWLVEKPMDRIVSFAAEQYDAELARMTADHAWETPERTAGRLIKTGVDRERLRSQGVELGWVSNDHRDPERLLIHFTLGGRAAYLHIPWSGRRPDEVAREACATMASHPREWPAAYTLW</sequence>
<gene>
    <name evidence="1" type="ORF">SAMN05421504_104384</name>
</gene>
<keyword evidence="2" id="KW-1185">Reference proteome</keyword>
<accession>A0A1H3GS90</accession>
<organism evidence="1 2">
    <name type="scientific">Amycolatopsis xylanica</name>
    <dbReference type="NCBI Taxonomy" id="589385"/>
    <lineage>
        <taxon>Bacteria</taxon>
        <taxon>Bacillati</taxon>
        <taxon>Actinomycetota</taxon>
        <taxon>Actinomycetes</taxon>
        <taxon>Pseudonocardiales</taxon>
        <taxon>Pseudonocardiaceae</taxon>
        <taxon>Amycolatopsis</taxon>
    </lineage>
</organism>
<dbReference type="EMBL" id="FNON01000004">
    <property type="protein sequence ID" value="SDY06196.1"/>
    <property type="molecule type" value="Genomic_DNA"/>
</dbReference>
<evidence type="ECO:0000313" key="1">
    <source>
        <dbReference type="EMBL" id="SDY06196.1"/>
    </source>
</evidence>
<evidence type="ECO:0000313" key="2">
    <source>
        <dbReference type="Proteomes" id="UP000199515"/>
    </source>
</evidence>
<protein>
    <submittedName>
        <fullName evidence="1">Uncharacterized protein</fullName>
    </submittedName>
</protein>
<proteinExistence type="predicted"/>
<dbReference type="AlphaFoldDB" id="A0A1H3GS90"/>
<name>A0A1H3GS90_9PSEU</name>
<dbReference type="STRING" id="589385.SAMN05421504_104384"/>